<keyword evidence="8" id="KW-1185">Reference proteome</keyword>
<keyword evidence="3" id="KW-0732">Signal</keyword>
<feature type="domain" description="CFEM" evidence="6">
    <location>
        <begin position="93"/>
        <end position="210"/>
    </location>
</feature>
<dbReference type="AlphaFoldDB" id="B0DCH0"/>
<dbReference type="GO" id="GO:0005576">
    <property type="term" value="C:extracellular region"/>
    <property type="evidence" value="ECO:0007669"/>
    <property type="project" value="UniProtKB-SubCell"/>
</dbReference>
<proteinExistence type="predicted"/>
<feature type="region of interest" description="Disordered" evidence="5">
    <location>
        <begin position="196"/>
        <end position="232"/>
    </location>
</feature>
<accession>B0DCH0</accession>
<dbReference type="OrthoDB" id="3267106at2759"/>
<evidence type="ECO:0000256" key="2">
    <source>
        <dbReference type="ARBA" id="ARBA00022525"/>
    </source>
</evidence>
<dbReference type="HOGENOM" id="CLU_094660_0_0_1"/>
<keyword evidence="2" id="KW-0964">Secreted</keyword>
<name>B0DCH0_LACBS</name>
<evidence type="ECO:0000256" key="1">
    <source>
        <dbReference type="ARBA" id="ARBA00004613"/>
    </source>
</evidence>
<evidence type="ECO:0000256" key="3">
    <source>
        <dbReference type="ARBA" id="ARBA00022729"/>
    </source>
</evidence>
<dbReference type="InterPro" id="IPR008427">
    <property type="entry name" value="Extracellular_membr_CFEM_dom"/>
</dbReference>
<dbReference type="KEGG" id="lbc:LACBIDRAFT_294490"/>
<dbReference type="InParanoid" id="B0DCH0"/>
<dbReference type="EMBL" id="DS547103">
    <property type="protein sequence ID" value="EDR07896.1"/>
    <property type="molecule type" value="Genomic_DNA"/>
</dbReference>
<reference evidence="7 8" key="1">
    <citation type="journal article" date="2008" name="Nature">
        <title>The genome of Laccaria bicolor provides insights into mycorrhizal symbiosis.</title>
        <authorList>
            <person name="Martin F."/>
            <person name="Aerts A."/>
            <person name="Ahren D."/>
            <person name="Brun A."/>
            <person name="Danchin E.G.J."/>
            <person name="Duchaussoy F."/>
            <person name="Gibon J."/>
            <person name="Kohler A."/>
            <person name="Lindquist E."/>
            <person name="Pereda V."/>
            <person name="Salamov A."/>
            <person name="Shapiro H.J."/>
            <person name="Wuyts J."/>
            <person name="Blaudez D."/>
            <person name="Buee M."/>
            <person name="Brokstein P."/>
            <person name="Canbaeck B."/>
            <person name="Cohen D."/>
            <person name="Courty P.E."/>
            <person name="Coutinho P.M."/>
            <person name="Delaruelle C."/>
            <person name="Detter J.C."/>
            <person name="Deveau A."/>
            <person name="DiFazio S."/>
            <person name="Duplessis S."/>
            <person name="Fraissinet-Tachet L."/>
            <person name="Lucic E."/>
            <person name="Frey-Klett P."/>
            <person name="Fourrey C."/>
            <person name="Feussner I."/>
            <person name="Gay G."/>
            <person name="Grimwood J."/>
            <person name="Hoegger P.J."/>
            <person name="Jain P."/>
            <person name="Kilaru S."/>
            <person name="Labbe J."/>
            <person name="Lin Y.C."/>
            <person name="Legue V."/>
            <person name="Le Tacon F."/>
            <person name="Marmeisse R."/>
            <person name="Melayah D."/>
            <person name="Montanini B."/>
            <person name="Muratet M."/>
            <person name="Nehls U."/>
            <person name="Niculita-Hirzel H."/>
            <person name="Oudot-Le Secq M.P."/>
            <person name="Peter M."/>
            <person name="Quesneville H."/>
            <person name="Rajashekar B."/>
            <person name="Reich M."/>
            <person name="Rouhier N."/>
            <person name="Schmutz J."/>
            <person name="Yin T."/>
            <person name="Chalot M."/>
            <person name="Henrissat B."/>
            <person name="Kuees U."/>
            <person name="Lucas S."/>
            <person name="Van de Peer Y."/>
            <person name="Podila G.K."/>
            <person name="Polle A."/>
            <person name="Pukkila P.J."/>
            <person name="Richardson P.M."/>
            <person name="Rouze P."/>
            <person name="Sanders I.R."/>
            <person name="Stajich J.E."/>
            <person name="Tunlid A."/>
            <person name="Tuskan G."/>
            <person name="Grigoriev I.V."/>
        </authorList>
    </citation>
    <scope>NUCLEOTIDE SEQUENCE [LARGE SCALE GENOMIC DNA]</scope>
    <source>
        <strain evidence="8">S238N-H82 / ATCC MYA-4686</strain>
    </source>
</reference>
<organism evidence="8">
    <name type="scientific">Laccaria bicolor (strain S238N-H82 / ATCC MYA-4686)</name>
    <name type="common">Bicoloured deceiver</name>
    <name type="synonym">Laccaria laccata var. bicolor</name>
    <dbReference type="NCBI Taxonomy" id="486041"/>
    <lineage>
        <taxon>Eukaryota</taxon>
        <taxon>Fungi</taxon>
        <taxon>Dikarya</taxon>
        <taxon>Basidiomycota</taxon>
        <taxon>Agaricomycotina</taxon>
        <taxon>Agaricomycetes</taxon>
        <taxon>Agaricomycetidae</taxon>
        <taxon>Agaricales</taxon>
        <taxon>Agaricineae</taxon>
        <taxon>Hydnangiaceae</taxon>
        <taxon>Laccaria</taxon>
    </lineage>
</organism>
<dbReference type="PROSITE" id="PS52012">
    <property type="entry name" value="CFEM"/>
    <property type="match status" value="1"/>
</dbReference>
<evidence type="ECO:0000313" key="8">
    <source>
        <dbReference type="Proteomes" id="UP000001194"/>
    </source>
</evidence>
<evidence type="ECO:0000256" key="5">
    <source>
        <dbReference type="SAM" id="MobiDB-lite"/>
    </source>
</evidence>
<protein>
    <submittedName>
        <fullName evidence="7">Predicted protein</fullName>
    </submittedName>
</protein>
<feature type="compositionally biased region" description="Low complexity" evidence="5">
    <location>
        <begin position="85"/>
        <end position="123"/>
    </location>
</feature>
<evidence type="ECO:0000259" key="6">
    <source>
        <dbReference type="PROSITE" id="PS52012"/>
    </source>
</evidence>
<evidence type="ECO:0000256" key="4">
    <source>
        <dbReference type="ARBA" id="ARBA00023157"/>
    </source>
</evidence>
<dbReference type="Proteomes" id="UP000001194">
    <property type="component" value="Unassembled WGS sequence"/>
</dbReference>
<feature type="region of interest" description="Disordered" evidence="5">
    <location>
        <begin position="71"/>
        <end position="126"/>
    </location>
</feature>
<sequence>MGPDANDQKLPKIPGQMSIDMFLTREEEEFLKVDAQLTTEAREEHGILNSDGIEIMKEELKRDRAQTLSLVEPSGKPWGSATLVPPSTFPTLSSTATAPSGASSSTSASASNSTTTGTPTSSAQFPSLSGYSSCANCTSVVDVNCFCISTNFTQSLTGCIAQGCPAELSSAEALAQQFCNIASSKPSLSFSITSIPSSSSSSSSTVPATTTTPTTTSSVPTTSTSTSTSSAATDGLRSLYGTIMAVLGIGLAMHVME</sequence>
<comment type="subcellular location">
    <subcellularLocation>
        <location evidence="1">Secreted</location>
    </subcellularLocation>
</comment>
<keyword evidence="4" id="KW-1015">Disulfide bond</keyword>
<dbReference type="GeneID" id="6077044"/>
<dbReference type="RefSeq" id="XP_001881685.1">
    <property type="nucleotide sequence ID" value="XM_001881650.1"/>
</dbReference>
<gene>
    <name evidence="7" type="ORF">LACBIDRAFT_294490</name>
</gene>
<evidence type="ECO:0000313" key="7">
    <source>
        <dbReference type="EMBL" id="EDR07896.1"/>
    </source>
</evidence>